<keyword evidence="4" id="KW-1185">Reference proteome</keyword>
<dbReference type="Proteomes" id="UP000281741">
    <property type="component" value="Chromosome"/>
</dbReference>
<evidence type="ECO:0000313" key="2">
    <source>
        <dbReference type="EMBL" id="AZA95572.1"/>
    </source>
</evidence>
<reference evidence="3 4" key="1">
    <citation type="submission" date="2018-11" db="EMBL/GenBank/DDBJ databases">
        <title>Proposal to divide the Flavobacteriaceae and reorganize its genera based on Amino Acid Identity values calculated from whole genome sequences.</title>
        <authorList>
            <person name="Nicholson A.C."/>
            <person name="Gulvik C.A."/>
            <person name="Whitney A.M."/>
            <person name="Humrighouse B.W."/>
            <person name="Bell M."/>
            <person name="Holmes B."/>
            <person name="Steigerwalt A.G."/>
            <person name="Villarma A."/>
            <person name="Sheth M."/>
            <person name="Batra D."/>
            <person name="Pryor J."/>
            <person name="Bernardet J.-F."/>
            <person name="Hugo C."/>
            <person name="Kampfer P."/>
            <person name="Newman J."/>
            <person name="McQuiston J.R."/>
        </authorList>
    </citation>
    <scope>NUCLEOTIDE SEQUENCE [LARGE SCALE GENOMIC DNA]</scope>
    <source>
        <strain evidence="1 3">G0207</strain>
        <strain evidence="2 4">H5143</strain>
    </source>
</reference>
<accession>A0AAD0YGG6</accession>
<protein>
    <submittedName>
        <fullName evidence="1">Uncharacterized protein</fullName>
    </submittedName>
</protein>
<dbReference type="Proteomes" id="UP000274073">
    <property type="component" value="Chromosome"/>
</dbReference>
<dbReference type="EMBL" id="CP033915">
    <property type="protein sequence ID" value="AZA87143.1"/>
    <property type="molecule type" value="Genomic_DNA"/>
</dbReference>
<dbReference type="RefSeq" id="WP_123854450.1">
    <property type="nucleotide sequence ID" value="NZ_CP033912.1"/>
</dbReference>
<dbReference type="EMBL" id="CP033912">
    <property type="protein sequence ID" value="AZA95572.1"/>
    <property type="molecule type" value="Genomic_DNA"/>
</dbReference>
<evidence type="ECO:0000313" key="1">
    <source>
        <dbReference type="EMBL" id="AZA87143.1"/>
    </source>
</evidence>
<organism evidence="1 3">
    <name type="scientific">Chryseobacterium shandongense</name>
    <dbReference type="NCBI Taxonomy" id="1493872"/>
    <lineage>
        <taxon>Bacteria</taxon>
        <taxon>Pseudomonadati</taxon>
        <taxon>Bacteroidota</taxon>
        <taxon>Flavobacteriia</taxon>
        <taxon>Flavobacteriales</taxon>
        <taxon>Weeksellaceae</taxon>
        <taxon>Chryseobacterium group</taxon>
        <taxon>Chryseobacterium</taxon>
    </lineage>
</organism>
<evidence type="ECO:0000313" key="4">
    <source>
        <dbReference type="Proteomes" id="UP000281741"/>
    </source>
</evidence>
<sequence>MEVQTPMPDFEGIAAEAIDKARRYAMVYCLNYFKDSFRKQGFTDHSFDAWEKRVSPDYRPGGALLISTSFLLESIKVLSGNKRQIVFGSYAPYAGLHNEGGTVQIKITAKSRKYFWYMFKKTKDEKWKWMALSKKNVITFKMPKRQFIGESAKMMEGLDDWFFEFIVQKFKNL</sequence>
<proteinExistence type="predicted"/>
<evidence type="ECO:0000313" key="3">
    <source>
        <dbReference type="Proteomes" id="UP000274073"/>
    </source>
</evidence>
<name>A0AAD0YGG6_9FLAO</name>
<dbReference type="AlphaFoldDB" id="A0AAD0YGG6"/>
<gene>
    <name evidence="1" type="ORF">EG349_10265</name>
    <name evidence="2" type="ORF">EG353_08340</name>
</gene>